<accession>A0ABQ9IMI9</accession>
<protein>
    <recommendedName>
        <fullName evidence="4">Phosphatidylinositol N-acetylglucosaminyltransferase subunit Q</fullName>
    </recommendedName>
</protein>
<evidence type="ECO:0000313" key="3">
    <source>
        <dbReference type="Proteomes" id="UP001159363"/>
    </source>
</evidence>
<evidence type="ECO:0008006" key="4">
    <source>
        <dbReference type="Google" id="ProtNLM"/>
    </source>
</evidence>
<organism evidence="2 3">
    <name type="scientific">Dryococelus australis</name>
    <dbReference type="NCBI Taxonomy" id="614101"/>
    <lineage>
        <taxon>Eukaryota</taxon>
        <taxon>Metazoa</taxon>
        <taxon>Ecdysozoa</taxon>
        <taxon>Arthropoda</taxon>
        <taxon>Hexapoda</taxon>
        <taxon>Insecta</taxon>
        <taxon>Pterygota</taxon>
        <taxon>Neoptera</taxon>
        <taxon>Polyneoptera</taxon>
        <taxon>Phasmatodea</taxon>
        <taxon>Verophasmatodea</taxon>
        <taxon>Anareolatae</taxon>
        <taxon>Phasmatidae</taxon>
        <taxon>Eurycanthinae</taxon>
        <taxon>Dryococelus</taxon>
    </lineage>
</organism>
<feature type="transmembrane region" description="Helical" evidence="1">
    <location>
        <begin position="330"/>
        <end position="351"/>
    </location>
</feature>
<comment type="caution">
    <text evidence="2">The sequence shown here is derived from an EMBL/GenBank/DDBJ whole genome shotgun (WGS) entry which is preliminary data.</text>
</comment>
<keyword evidence="1" id="KW-0812">Transmembrane</keyword>
<proteinExistence type="predicted"/>
<dbReference type="InterPro" id="IPR007720">
    <property type="entry name" value="PigQ/GPI1"/>
</dbReference>
<keyword evidence="3" id="KW-1185">Reference proteome</keyword>
<evidence type="ECO:0000256" key="1">
    <source>
        <dbReference type="SAM" id="Phobius"/>
    </source>
</evidence>
<feature type="transmembrane region" description="Helical" evidence="1">
    <location>
        <begin position="286"/>
        <end position="309"/>
    </location>
</feature>
<dbReference type="PANTHER" id="PTHR21329:SF3">
    <property type="entry name" value="PHOSPHATIDYLINOSITOL N-ACETYLGLUCOSAMINYLTRANSFERASE SUBUNIT Q"/>
    <property type="match status" value="1"/>
</dbReference>
<feature type="transmembrane region" description="Helical" evidence="1">
    <location>
        <begin position="371"/>
        <end position="388"/>
    </location>
</feature>
<sequence length="457" mass="52313">MNTVLIFLPSNIQDCSPGYLVGKIEQYPVDKANVFFVCGKRSECDVYKEVTDSKVNVIGYCFKSGSNETETFFHGKENWVVVWADEDKPIIKEVKSGTNTLHSVKHKLVCVLYDVHSVIHAELLLDNAHYQLRYDYFKTLADNVRTMSFVEHKKVTLKIGNFLLARTVDISSGIFILYWLMPVLTSSSLTHYLLSAANDVVTALQELPIWLMGVPAGFKLNHAFNTMLGKFFLYHINLWWTFLVMAKPLLELAFQIFLCFGQLGITFQVSILADLLALVSFHVYCIYVYAARLYYLQLYGLVALFRLFLGKKRNPLRDRIDSCHYSTDQLFMGTLAFTILLFLLPTTLMYYVVFAALRVAIVGLGGFLSRIRYLIEVLPLYVTILWLFRSAKVGSNIFWKVKPKVKGEPLTMWVQVVPGSWWETVVQCVPDSAQPPPPVDWFKLLQDLLVGRLIYPV</sequence>
<keyword evidence="1" id="KW-0472">Membrane</keyword>
<evidence type="ECO:0000313" key="2">
    <source>
        <dbReference type="EMBL" id="KAJ8897918.1"/>
    </source>
</evidence>
<dbReference type="PANTHER" id="PTHR21329">
    <property type="entry name" value="PHOSPHATIDYLINOSITOL N-ACETYLGLUCOSAMINYLTRANSFERASE SUBUNIT Q-RELATED"/>
    <property type="match status" value="1"/>
</dbReference>
<dbReference type="Proteomes" id="UP001159363">
    <property type="component" value="Chromosome 1"/>
</dbReference>
<dbReference type="EMBL" id="JARBHB010000001">
    <property type="protein sequence ID" value="KAJ8897918.1"/>
    <property type="molecule type" value="Genomic_DNA"/>
</dbReference>
<feature type="transmembrane region" description="Helical" evidence="1">
    <location>
        <begin position="163"/>
        <end position="181"/>
    </location>
</feature>
<keyword evidence="1" id="KW-1133">Transmembrane helix</keyword>
<reference evidence="2 3" key="1">
    <citation type="submission" date="2023-02" db="EMBL/GenBank/DDBJ databases">
        <title>LHISI_Scaffold_Assembly.</title>
        <authorList>
            <person name="Stuart O.P."/>
            <person name="Cleave R."/>
            <person name="Magrath M.J.L."/>
            <person name="Mikheyev A.S."/>
        </authorList>
    </citation>
    <scope>NUCLEOTIDE SEQUENCE [LARGE SCALE GENOMIC DNA]</scope>
    <source>
        <strain evidence="2">Daus_M_001</strain>
        <tissue evidence="2">Leg muscle</tissue>
    </source>
</reference>
<gene>
    <name evidence="2" type="ORF">PR048_003275</name>
</gene>
<name>A0ABQ9IMI9_9NEOP</name>
<feature type="transmembrane region" description="Helical" evidence="1">
    <location>
        <begin position="257"/>
        <end position="280"/>
    </location>
</feature>
<feature type="transmembrane region" description="Helical" evidence="1">
    <location>
        <begin position="231"/>
        <end position="250"/>
    </location>
</feature>
<dbReference type="Pfam" id="PF05024">
    <property type="entry name" value="Gpi1"/>
    <property type="match status" value="1"/>
</dbReference>